<evidence type="ECO:0000313" key="16">
    <source>
        <dbReference type="Proteomes" id="UP000292927"/>
    </source>
</evidence>
<evidence type="ECO:0000256" key="3">
    <source>
        <dbReference type="ARBA" id="ARBA00022763"/>
    </source>
</evidence>
<comment type="similarity">
    <text evidence="11 13">Belongs to the RecA family. RadA subfamily.</text>
</comment>
<evidence type="ECO:0000313" key="15">
    <source>
        <dbReference type="EMBL" id="RZT00957.1"/>
    </source>
</evidence>
<comment type="function">
    <text evidence="11">Plays a role in repairing double-strand DNA breaks, probably involving stabilizing or processing branched DNA or blocked replication forks.</text>
</comment>
<feature type="short sequence motif" description="RadA KNRFG motif" evidence="11">
    <location>
        <begin position="253"/>
        <end position="257"/>
    </location>
</feature>
<dbReference type="GO" id="GO:0003684">
    <property type="term" value="F:damaged DNA binding"/>
    <property type="evidence" value="ECO:0007669"/>
    <property type="project" value="InterPro"/>
</dbReference>
<dbReference type="FunFam" id="3.40.50.300:FF:000050">
    <property type="entry name" value="DNA repair protein RadA"/>
    <property type="match status" value="1"/>
</dbReference>
<dbReference type="GO" id="GO:0000725">
    <property type="term" value="P:recombinational repair"/>
    <property type="evidence" value="ECO:0007669"/>
    <property type="project" value="UniProtKB-UniRule"/>
</dbReference>
<accession>A0A4Q7PKX7</accession>
<dbReference type="Pfam" id="PF13481">
    <property type="entry name" value="AAA_25"/>
    <property type="match status" value="1"/>
</dbReference>
<comment type="caution">
    <text evidence="15">The sequence shown here is derived from an EMBL/GenBank/DDBJ whole genome shotgun (WGS) entry which is preliminary data.</text>
</comment>
<evidence type="ECO:0000256" key="7">
    <source>
        <dbReference type="ARBA" id="ARBA00022840"/>
    </source>
</evidence>
<keyword evidence="9 11" id="KW-0238">DNA-binding</keyword>
<keyword evidence="4 13" id="KW-0863">Zinc-finger</keyword>
<dbReference type="SMART" id="SM00382">
    <property type="entry name" value="AAA"/>
    <property type="match status" value="1"/>
</dbReference>
<evidence type="ECO:0000256" key="11">
    <source>
        <dbReference type="HAMAP-Rule" id="MF_01498"/>
    </source>
</evidence>
<keyword evidence="8 11" id="KW-0346">Stress response</keyword>
<dbReference type="EMBL" id="SGXF01000002">
    <property type="protein sequence ID" value="RZT00957.1"/>
    <property type="molecule type" value="Genomic_DNA"/>
</dbReference>
<keyword evidence="6 13" id="KW-0862">Zinc</keyword>
<feature type="region of interest" description="Lon-protease-like" evidence="11">
    <location>
        <begin position="352"/>
        <end position="454"/>
    </location>
</feature>
<dbReference type="GO" id="GO:0016787">
    <property type="term" value="F:hydrolase activity"/>
    <property type="evidence" value="ECO:0007669"/>
    <property type="project" value="UniProtKB-KW"/>
</dbReference>
<feature type="domain" description="RecA family profile 1" evidence="14">
    <location>
        <begin position="68"/>
        <end position="216"/>
    </location>
</feature>
<dbReference type="InterPro" id="IPR004504">
    <property type="entry name" value="DNA_repair_RadA"/>
</dbReference>
<gene>
    <name evidence="11" type="primary">radA</name>
    <name evidence="15" type="ORF">EV209_1394</name>
</gene>
<evidence type="ECO:0000256" key="5">
    <source>
        <dbReference type="ARBA" id="ARBA00022801"/>
    </source>
</evidence>
<evidence type="ECO:0000256" key="10">
    <source>
        <dbReference type="ARBA" id="ARBA00023204"/>
    </source>
</evidence>
<keyword evidence="10 11" id="KW-0234">DNA repair</keyword>
<protein>
    <recommendedName>
        <fullName evidence="11 12">DNA repair protein RadA</fullName>
    </recommendedName>
</protein>
<keyword evidence="16" id="KW-1185">Reference proteome</keyword>
<dbReference type="CDD" id="cd01121">
    <property type="entry name" value="RadA_SMS_N"/>
    <property type="match status" value="1"/>
</dbReference>
<dbReference type="OrthoDB" id="9803906at2"/>
<dbReference type="AlphaFoldDB" id="A0A4Q7PKX7"/>
<dbReference type="Pfam" id="PF13541">
    <property type="entry name" value="ChlI"/>
    <property type="match status" value="1"/>
</dbReference>
<keyword evidence="5" id="KW-0378">Hydrolase</keyword>
<evidence type="ECO:0000256" key="4">
    <source>
        <dbReference type="ARBA" id="ARBA00022771"/>
    </source>
</evidence>
<sequence length="454" mass="48955">MAKAKTTAFFCKECGYESAKWMGQCPACRAWNTMVEEPAAPKGQAPGKTAARKKPSEIQYLKEISMEQEARMSTGMTELDRVLGGGLVHGSLVLVGGDPGIGKSTLLLQTCRNLAANRKVLYISGEESLKQIKMRAGRLGVEGGELALLCETSLDAVQEAIERWKPEVAVIDSIQTMFREDISAAPGSVSQVRECTGMLMQIAKGSGVTIFLVGHVTKEGMVAGPRVLEHMVDTVLYFEGERSAMYRILRAVKNRFGSTNEIGVFEMLEQGLEQVENPSAYMLEGRPEGASGSVVACAMEGTRPLLLEVQALVCKTNFGMPRRTAAGTDYNRFNLLLAVLEKRLGLHLSECDAYVNVTGGLRLNEPALDLAIVTAVVSSMREQPVNEGTMIFGEVGLSGEVRSVSMVQQRVNEAAKLGFTRCILPASGMEGLQIPAGIRCEGVKNIREAAALIG</sequence>
<feature type="binding site" evidence="11">
    <location>
        <begin position="97"/>
        <end position="104"/>
    </location>
    <ligand>
        <name>ATP</name>
        <dbReference type="ChEBI" id="CHEBI:30616"/>
    </ligand>
</feature>
<keyword evidence="7 11" id="KW-0067">ATP-binding</keyword>
<dbReference type="InterPro" id="IPR041166">
    <property type="entry name" value="Rubredoxin_2"/>
</dbReference>
<dbReference type="PROSITE" id="PS50162">
    <property type="entry name" value="RECA_2"/>
    <property type="match status" value="1"/>
</dbReference>
<dbReference type="InterPro" id="IPR003593">
    <property type="entry name" value="AAA+_ATPase"/>
</dbReference>
<evidence type="ECO:0000256" key="12">
    <source>
        <dbReference type="NCBIfam" id="TIGR00416"/>
    </source>
</evidence>
<dbReference type="InterPro" id="IPR020568">
    <property type="entry name" value="Ribosomal_Su5_D2-typ_SF"/>
</dbReference>
<proteinExistence type="inferred from homology"/>
<evidence type="ECO:0000256" key="6">
    <source>
        <dbReference type="ARBA" id="ARBA00022833"/>
    </source>
</evidence>
<dbReference type="Gene3D" id="3.30.230.10">
    <property type="match status" value="1"/>
</dbReference>
<keyword evidence="2 11" id="KW-0547">Nucleotide-binding</keyword>
<evidence type="ECO:0000256" key="9">
    <source>
        <dbReference type="ARBA" id="ARBA00023125"/>
    </source>
</evidence>
<organism evidence="15 16">
    <name type="scientific">Cuneatibacter caecimuris</name>
    <dbReference type="NCBI Taxonomy" id="1796618"/>
    <lineage>
        <taxon>Bacteria</taxon>
        <taxon>Bacillati</taxon>
        <taxon>Bacillota</taxon>
        <taxon>Clostridia</taxon>
        <taxon>Lachnospirales</taxon>
        <taxon>Lachnospiraceae</taxon>
        <taxon>Cuneatibacter</taxon>
    </lineage>
</organism>
<name>A0A4Q7PKX7_9FIRM</name>
<comment type="function">
    <text evidence="13">DNA-dependent ATPase involved in processing of recombination intermediates, plays a role in repairing DNA breaks. Stimulates the branch migration of RecA-mediated strand transfer reactions, allowing the 3' invading strand to extend heteroduplex DNA faster. Binds ssDNA in the presence of ADP but not other nucleotides, has ATPase activity that is stimulated by ssDNA and various branched DNA structures, but inhibited by SSB. Does not have RecA's homology-searching function.</text>
</comment>
<dbReference type="GO" id="GO:0005524">
    <property type="term" value="F:ATP binding"/>
    <property type="evidence" value="ECO:0007669"/>
    <property type="project" value="UniProtKB-UniRule"/>
</dbReference>
<dbReference type="Pfam" id="PF18073">
    <property type="entry name" value="Zn_ribbon_LapB"/>
    <property type="match status" value="1"/>
</dbReference>
<evidence type="ECO:0000256" key="8">
    <source>
        <dbReference type="ARBA" id="ARBA00023016"/>
    </source>
</evidence>
<keyword evidence="1 11" id="KW-0479">Metal-binding</keyword>
<dbReference type="PANTHER" id="PTHR32472:SF10">
    <property type="entry name" value="DNA REPAIR PROTEIN RADA-LIKE PROTEIN"/>
    <property type="match status" value="1"/>
</dbReference>
<dbReference type="SUPFAM" id="SSF52540">
    <property type="entry name" value="P-loop containing nucleoside triphosphate hydrolases"/>
    <property type="match status" value="1"/>
</dbReference>
<dbReference type="RefSeq" id="WP_130434434.1">
    <property type="nucleotide sequence ID" value="NZ_SGXF01000002.1"/>
</dbReference>
<reference evidence="15 16" key="1">
    <citation type="submission" date="2019-02" db="EMBL/GenBank/DDBJ databases">
        <title>Genomic Encyclopedia of Type Strains, Phase IV (KMG-IV): sequencing the most valuable type-strain genomes for metagenomic binning, comparative biology and taxonomic classification.</title>
        <authorList>
            <person name="Goeker M."/>
        </authorList>
    </citation>
    <scope>NUCLEOTIDE SEQUENCE [LARGE SCALE GENOMIC DNA]</scope>
    <source>
        <strain evidence="15 16">DSM 29486</strain>
    </source>
</reference>
<evidence type="ECO:0000259" key="14">
    <source>
        <dbReference type="PROSITE" id="PS50162"/>
    </source>
</evidence>
<comment type="domain">
    <text evidence="11">The middle region has homology to RecA with ATPase motifs including the RadA KNRFG motif, while the C-terminus is homologous to Lon protease.</text>
</comment>
<dbReference type="InterPro" id="IPR020588">
    <property type="entry name" value="RecA_ATP-bd"/>
</dbReference>
<evidence type="ECO:0000256" key="13">
    <source>
        <dbReference type="RuleBase" id="RU003555"/>
    </source>
</evidence>
<dbReference type="InterPro" id="IPR027417">
    <property type="entry name" value="P-loop_NTPase"/>
</dbReference>
<dbReference type="GO" id="GO:0140664">
    <property type="term" value="F:ATP-dependent DNA damage sensor activity"/>
    <property type="evidence" value="ECO:0007669"/>
    <property type="project" value="InterPro"/>
</dbReference>
<dbReference type="PRINTS" id="PR01874">
    <property type="entry name" value="DNAREPAIRADA"/>
</dbReference>
<dbReference type="GO" id="GO:0008270">
    <property type="term" value="F:zinc ion binding"/>
    <property type="evidence" value="ECO:0007669"/>
    <property type="project" value="UniProtKB-KW"/>
</dbReference>
<dbReference type="InterPro" id="IPR014721">
    <property type="entry name" value="Ribsml_uS5_D2-typ_fold_subgr"/>
</dbReference>
<evidence type="ECO:0000256" key="1">
    <source>
        <dbReference type="ARBA" id="ARBA00022723"/>
    </source>
</evidence>
<dbReference type="Proteomes" id="UP000292927">
    <property type="component" value="Unassembled WGS sequence"/>
</dbReference>
<evidence type="ECO:0000256" key="2">
    <source>
        <dbReference type="ARBA" id="ARBA00022741"/>
    </source>
</evidence>
<dbReference type="GO" id="GO:0005829">
    <property type="term" value="C:cytosol"/>
    <property type="evidence" value="ECO:0007669"/>
    <property type="project" value="TreeGrafter"/>
</dbReference>
<dbReference type="NCBIfam" id="TIGR00416">
    <property type="entry name" value="sms"/>
    <property type="match status" value="1"/>
</dbReference>
<keyword evidence="3 11" id="KW-0227">DNA damage</keyword>
<dbReference type="HAMAP" id="MF_01498">
    <property type="entry name" value="RadA_bact"/>
    <property type="match status" value="1"/>
</dbReference>
<dbReference type="PANTHER" id="PTHR32472">
    <property type="entry name" value="DNA REPAIR PROTEIN RADA"/>
    <property type="match status" value="1"/>
</dbReference>
<dbReference type="Gene3D" id="3.40.50.300">
    <property type="entry name" value="P-loop containing nucleotide triphosphate hydrolases"/>
    <property type="match status" value="1"/>
</dbReference>
<dbReference type="SUPFAM" id="SSF54211">
    <property type="entry name" value="Ribosomal protein S5 domain 2-like"/>
    <property type="match status" value="1"/>
</dbReference>